<organism evidence="2">
    <name type="scientific">human gut metagenome</name>
    <dbReference type="NCBI Taxonomy" id="408170"/>
    <lineage>
        <taxon>unclassified sequences</taxon>
        <taxon>metagenomes</taxon>
        <taxon>organismal metagenomes</taxon>
    </lineage>
</organism>
<reference evidence="2" key="1">
    <citation type="journal article" date="2013" name="Environ. Microbiol.">
        <title>Microbiota from the distal guts of lean and obese adolescents exhibit partial functional redundancy besides clear differences in community structure.</title>
        <authorList>
            <person name="Ferrer M."/>
            <person name="Ruiz A."/>
            <person name="Lanza F."/>
            <person name="Haange S.B."/>
            <person name="Oberbach A."/>
            <person name="Till H."/>
            <person name="Bargiela R."/>
            <person name="Campoy C."/>
            <person name="Segura M.T."/>
            <person name="Richter M."/>
            <person name="von Bergen M."/>
            <person name="Seifert J."/>
            <person name="Suarez A."/>
        </authorList>
    </citation>
    <scope>NUCLEOTIDE SEQUENCE</scope>
</reference>
<gene>
    <name evidence="2" type="ORF">OBE_14378</name>
</gene>
<feature type="non-terminal residue" evidence="2">
    <location>
        <position position="26"/>
    </location>
</feature>
<accession>K1RX76</accession>
<dbReference type="InterPro" id="IPR011528">
    <property type="entry name" value="NERD"/>
</dbReference>
<evidence type="ECO:0000313" key="2">
    <source>
        <dbReference type="EMBL" id="EKC49943.1"/>
    </source>
</evidence>
<feature type="domain" description="NERD" evidence="1">
    <location>
        <begin position="1"/>
        <end position="26"/>
    </location>
</feature>
<dbReference type="EMBL" id="AJWZ01009918">
    <property type="protein sequence ID" value="EKC49943.1"/>
    <property type="molecule type" value="Genomic_DNA"/>
</dbReference>
<dbReference type="PROSITE" id="PS50965">
    <property type="entry name" value="NERD"/>
    <property type="match status" value="1"/>
</dbReference>
<dbReference type="AlphaFoldDB" id="K1RX76"/>
<evidence type="ECO:0000259" key="1">
    <source>
        <dbReference type="PROSITE" id="PS50965"/>
    </source>
</evidence>
<sequence length="26" mass="2947">MTVEELTNILDSLLILPAETEVVEFK</sequence>
<name>K1RX76_9ZZZZ</name>
<proteinExistence type="predicted"/>
<protein>
    <recommendedName>
        <fullName evidence="1">NERD domain-containing protein</fullName>
    </recommendedName>
</protein>
<comment type="caution">
    <text evidence="2">The sequence shown here is derived from an EMBL/GenBank/DDBJ whole genome shotgun (WGS) entry which is preliminary data.</text>
</comment>